<protein>
    <submittedName>
        <fullName evidence="11">Mechanosensitive channel MscK</fullName>
    </submittedName>
</protein>
<dbReference type="InterPro" id="IPR049278">
    <property type="entry name" value="MS_channel_C"/>
</dbReference>
<feature type="transmembrane region" description="Helical" evidence="7">
    <location>
        <begin position="75"/>
        <end position="94"/>
    </location>
</feature>
<feature type="transmembrane region" description="Helical" evidence="7">
    <location>
        <begin position="34"/>
        <end position="54"/>
    </location>
</feature>
<dbReference type="Gene3D" id="1.10.287.1260">
    <property type="match status" value="1"/>
</dbReference>
<dbReference type="InterPro" id="IPR006685">
    <property type="entry name" value="MscS_channel_2nd"/>
</dbReference>
<feature type="domain" description="Mechanosensitive ion channel MscS" evidence="8">
    <location>
        <begin position="116"/>
        <end position="183"/>
    </location>
</feature>
<evidence type="ECO:0000256" key="6">
    <source>
        <dbReference type="ARBA" id="ARBA00023136"/>
    </source>
</evidence>
<evidence type="ECO:0000256" key="4">
    <source>
        <dbReference type="ARBA" id="ARBA00022692"/>
    </source>
</evidence>
<dbReference type="InterPro" id="IPR010920">
    <property type="entry name" value="LSM_dom_sf"/>
</dbReference>
<keyword evidence="3" id="KW-1003">Cell membrane</keyword>
<sequence length="291" mass="33162">MHENVNQITDDVNLTLKQILEYQIFSIGKYSLSVYQIVVALIIFIIGALLARMIKVLIYRTDRLDLGKKFAFSQILKYTVFIVTFFIAMKSLGINISPLLVGSGAILVGIGLGLQNLVLDFISGVIILVDRTIKVGDVIEIDNIVGRVEQIHMRTTSIITRDNKNMIFPNSVLTKEKLINFSHADEIVRFDIDIRVHYTADVDLATELLIQSAMENSSVLKGEPNKPFVRLEHFGESSLELKLFYFSTQLFRAPQTKNEIRRAILVKFRENGIRVPYPIRTVEFPMEELKK</sequence>
<evidence type="ECO:0000259" key="8">
    <source>
        <dbReference type="Pfam" id="PF00924"/>
    </source>
</evidence>
<accession>A0A1S7DSI2</accession>
<name>A0A1S7DSI2_RIEAN</name>
<dbReference type="InterPro" id="IPR023408">
    <property type="entry name" value="MscS_beta-dom_sf"/>
</dbReference>
<dbReference type="Gene3D" id="3.30.70.100">
    <property type="match status" value="1"/>
</dbReference>
<dbReference type="InterPro" id="IPR011014">
    <property type="entry name" value="MscS_channel_TM-2"/>
</dbReference>
<dbReference type="Gene3D" id="2.30.30.60">
    <property type="match status" value="1"/>
</dbReference>
<dbReference type="InterPro" id="IPR011066">
    <property type="entry name" value="MscS_channel_C_sf"/>
</dbReference>
<dbReference type="GO" id="GO:0005886">
    <property type="term" value="C:plasma membrane"/>
    <property type="evidence" value="ECO:0007669"/>
    <property type="project" value="UniProtKB-SubCell"/>
</dbReference>
<evidence type="ECO:0000256" key="5">
    <source>
        <dbReference type="ARBA" id="ARBA00022989"/>
    </source>
</evidence>
<proteinExistence type="inferred from homology"/>
<gene>
    <name evidence="11" type="primary">mscK</name>
    <name evidence="11" type="ORF">AB406_1072</name>
</gene>
<organism evidence="11 12">
    <name type="scientific">Riemerella anatipestifer</name>
    <name type="common">Moraxella anatipestifer</name>
    <dbReference type="NCBI Taxonomy" id="34085"/>
    <lineage>
        <taxon>Bacteria</taxon>
        <taxon>Pseudomonadati</taxon>
        <taxon>Bacteroidota</taxon>
        <taxon>Flavobacteriia</taxon>
        <taxon>Flavobacteriales</taxon>
        <taxon>Weeksellaceae</taxon>
        <taxon>Riemerella</taxon>
    </lineage>
</organism>
<evidence type="ECO:0000256" key="1">
    <source>
        <dbReference type="ARBA" id="ARBA00004651"/>
    </source>
</evidence>
<comment type="similarity">
    <text evidence="2">Belongs to the MscS (TC 1.A.23) family.</text>
</comment>
<evidence type="ECO:0000256" key="7">
    <source>
        <dbReference type="SAM" id="Phobius"/>
    </source>
</evidence>
<feature type="domain" description="Mechanosensitive ion channel MscS C-terminal" evidence="9">
    <location>
        <begin position="191"/>
        <end position="274"/>
    </location>
</feature>
<evidence type="ECO:0000259" key="10">
    <source>
        <dbReference type="Pfam" id="PF21088"/>
    </source>
</evidence>
<dbReference type="Pfam" id="PF21082">
    <property type="entry name" value="MS_channel_3rd"/>
    <property type="match status" value="1"/>
</dbReference>
<comment type="subcellular location">
    <subcellularLocation>
        <location evidence="1">Cell membrane</location>
        <topology evidence="1">Multi-pass membrane protein</topology>
    </subcellularLocation>
</comment>
<dbReference type="Proteomes" id="UP000189883">
    <property type="component" value="Chromosome"/>
</dbReference>
<dbReference type="InterPro" id="IPR049142">
    <property type="entry name" value="MS_channel_1st"/>
</dbReference>
<dbReference type="InterPro" id="IPR052702">
    <property type="entry name" value="MscS-like_channel"/>
</dbReference>
<evidence type="ECO:0000313" key="11">
    <source>
        <dbReference type="EMBL" id="AQY22021.1"/>
    </source>
</evidence>
<keyword evidence="6 7" id="KW-0472">Membrane</keyword>
<dbReference type="RefSeq" id="WP_079207277.1">
    <property type="nucleotide sequence ID" value="NZ_CP011859.1"/>
</dbReference>
<dbReference type="SUPFAM" id="SSF50182">
    <property type="entry name" value="Sm-like ribonucleoproteins"/>
    <property type="match status" value="1"/>
</dbReference>
<dbReference type="GO" id="GO:0008381">
    <property type="term" value="F:mechanosensitive monoatomic ion channel activity"/>
    <property type="evidence" value="ECO:0007669"/>
    <property type="project" value="UniProtKB-ARBA"/>
</dbReference>
<reference evidence="11 12" key="1">
    <citation type="submission" date="2015-06" db="EMBL/GenBank/DDBJ databases">
        <title>R. anatipestifer strain HXb2 is the most virulent strain so far, and the genome sequence would help us uncover the pathogenesis.</title>
        <authorList>
            <person name="Hu Q."/>
            <person name="Qi J."/>
            <person name="Bo H."/>
            <person name="Liu G."/>
            <person name="Tao M."/>
            <person name="Ding Y."/>
            <person name="Xue Y."/>
        </authorList>
    </citation>
    <scope>NUCLEOTIDE SEQUENCE [LARGE SCALE GENOMIC DNA]</scope>
    <source>
        <strain evidence="11 12">HXb2</strain>
    </source>
</reference>
<keyword evidence="5 7" id="KW-1133">Transmembrane helix</keyword>
<dbReference type="SUPFAM" id="SSF82861">
    <property type="entry name" value="Mechanosensitive channel protein MscS (YggB), transmembrane region"/>
    <property type="match status" value="1"/>
</dbReference>
<dbReference type="AlphaFoldDB" id="A0A1S7DSI2"/>
<evidence type="ECO:0000313" key="12">
    <source>
        <dbReference type="Proteomes" id="UP000189883"/>
    </source>
</evidence>
<evidence type="ECO:0000256" key="3">
    <source>
        <dbReference type="ARBA" id="ARBA00022475"/>
    </source>
</evidence>
<dbReference type="PANTHER" id="PTHR30347">
    <property type="entry name" value="POTASSIUM CHANNEL RELATED"/>
    <property type="match status" value="1"/>
</dbReference>
<evidence type="ECO:0000256" key="2">
    <source>
        <dbReference type="ARBA" id="ARBA00008017"/>
    </source>
</evidence>
<feature type="transmembrane region" description="Helical" evidence="7">
    <location>
        <begin position="106"/>
        <end position="129"/>
    </location>
</feature>
<dbReference type="EMBL" id="CP011859">
    <property type="protein sequence ID" value="AQY22021.1"/>
    <property type="molecule type" value="Genomic_DNA"/>
</dbReference>
<dbReference type="SUPFAM" id="SSF82689">
    <property type="entry name" value="Mechanosensitive channel protein MscS (YggB), C-terminal domain"/>
    <property type="match status" value="1"/>
</dbReference>
<dbReference type="Pfam" id="PF21088">
    <property type="entry name" value="MS_channel_1st"/>
    <property type="match status" value="1"/>
</dbReference>
<keyword evidence="4 7" id="KW-0812">Transmembrane</keyword>
<dbReference type="Pfam" id="PF00924">
    <property type="entry name" value="MS_channel_2nd"/>
    <property type="match status" value="1"/>
</dbReference>
<dbReference type="PANTHER" id="PTHR30347:SF1">
    <property type="entry name" value="MECHANOSENSITIVE CHANNEL MSCK"/>
    <property type="match status" value="1"/>
</dbReference>
<evidence type="ECO:0000259" key="9">
    <source>
        <dbReference type="Pfam" id="PF21082"/>
    </source>
</evidence>
<feature type="domain" description="Mechanosensitive ion channel transmembrane helices 2/3" evidence="10">
    <location>
        <begin position="74"/>
        <end position="115"/>
    </location>
</feature>